<organism evidence="1 2">
    <name type="scientific">Clunio marinus</name>
    <dbReference type="NCBI Taxonomy" id="568069"/>
    <lineage>
        <taxon>Eukaryota</taxon>
        <taxon>Metazoa</taxon>
        <taxon>Ecdysozoa</taxon>
        <taxon>Arthropoda</taxon>
        <taxon>Hexapoda</taxon>
        <taxon>Insecta</taxon>
        <taxon>Pterygota</taxon>
        <taxon>Neoptera</taxon>
        <taxon>Endopterygota</taxon>
        <taxon>Diptera</taxon>
        <taxon>Nematocera</taxon>
        <taxon>Chironomoidea</taxon>
        <taxon>Chironomidae</taxon>
        <taxon>Clunio</taxon>
    </lineage>
</organism>
<protein>
    <submittedName>
        <fullName evidence="1">CLUMA_CG008814, isoform A</fullName>
    </submittedName>
</protein>
<dbReference type="AlphaFoldDB" id="A0A1J1I4I4"/>
<evidence type="ECO:0000313" key="1">
    <source>
        <dbReference type="EMBL" id="CRK95216.1"/>
    </source>
</evidence>
<accession>A0A1J1I4I4</accession>
<gene>
    <name evidence="1" type="ORF">CLUMA_CG008814</name>
</gene>
<sequence>MEKLQQKPKKRVNLLFQNSPLKEAGKESEPRKLSSNVFSSISKHIFLFIQLQTPSELNQNKLF</sequence>
<proteinExistence type="predicted"/>
<reference evidence="1 2" key="1">
    <citation type="submission" date="2015-04" db="EMBL/GenBank/DDBJ databases">
        <authorList>
            <person name="Syromyatnikov M.Y."/>
            <person name="Popov V.N."/>
        </authorList>
    </citation>
    <scope>NUCLEOTIDE SEQUENCE [LARGE SCALE GENOMIC DNA]</scope>
</reference>
<dbReference type="EMBL" id="CVRI01000041">
    <property type="protein sequence ID" value="CRK95216.1"/>
    <property type="molecule type" value="Genomic_DNA"/>
</dbReference>
<dbReference type="Proteomes" id="UP000183832">
    <property type="component" value="Unassembled WGS sequence"/>
</dbReference>
<evidence type="ECO:0000313" key="2">
    <source>
        <dbReference type="Proteomes" id="UP000183832"/>
    </source>
</evidence>
<name>A0A1J1I4I4_9DIPT</name>
<keyword evidence="2" id="KW-1185">Reference proteome</keyword>